<dbReference type="AlphaFoldDB" id="A0A9J7IWH2"/>
<dbReference type="OrthoDB" id="7380501at2759"/>
<evidence type="ECO:0000313" key="2">
    <source>
        <dbReference type="Proteomes" id="UP000301870"/>
    </source>
</evidence>
<accession>A0A9J7IWH2</accession>
<sequence length="274" mass="30921">MLIVVLHILCVVFSAQAVFLNYDKGPIHIHKNARGPSELEDSPLSRRDEAATQNAKIFLQQFLPTLDTTLMRSVNRFHLRELNTVVVLYLYNFMVHGFQQAVLDNLAVRLGGTIRLDFTLSVPSLTTDGMVFVNGLIDQHHFASIANLSTVSNDVKVSGVLTVATLLLPSNINVFQIVDAAISIDVSKIMISFEIIQELVDFQITLTEFTNKRLEDIVNSISRVVFKLINEELAQVPAYSVIDYLISSKPSDKNRNLHLRSEPYPYYSYEYISE</sequence>
<proteinExistence type="predicted"/>
<name>A0A9J7IWH2_SPOLT</name>
<dbReference type="KEGG" id="sliu:111357645"/>
<dbReference type="Proteomes" id="UP000301870">
    <property type="component" value="Chromosome 2"/>
</dbReference>
<dbReference type="RefSeq" id="XP_022828194.1">
    <property type="nucleotide sequence ID" value="XM_022972426.1"/>
</dbReference>
<dbReference type="GeneID" id="111357645"/>
<keyword evidence="2" id="KW-1185">Reference proteome</keyword>
<keyword evidence="1" id="KW-0732">Signal</keyword>
<evidence type="ECO:0000256" key="1">
    <source>
        <dbReference type="SAM" id="SignalP"/>
    </source>
</evidence>
<feature type="chain" id="PRO_5039916949" evidence="1">
    <location>
        <begin position="18"/>
        <end position="274"/>
    </location>
</feature>
<protein>
    <submittedName>
        <fullName evidence="3">Uncharacterized protein LOC111357645</fullName>
    </submittedName>
</protein>
<feature type="signal peptide" evidence="1">
    <location>
        <begin position="1"/>
        <end position="17"/>
    </location>
</feature>
<reference evidence="3" key="1">
    <citation type="submission" date="2025-08" db="UniProtKB">
        <authorList>
            <consortium name="RefSeq"/>
        </authorList>
    </citation>
    <scope>IDENTIFICATION</scope>
    <source>
        <strain evidence="3">Ishihara</strain>
        <tissue evidence="3">Whole body</tissue>
    </source>
</reference>
<organism evidence="2 3">
    <name type="scientific">Spodoptera litura</name>
    <name type="common">Asian cotton leafworm</name>
    <dbReference type="NCBI Taxonomy" id="69820"/>
    <lineage>
        <taxon>Eukaryota</taxon>
        <taxon>Metazoa</taxon>
        <taxon>Ecdysozoa</taxon>
        <taxon>Arthropoda</taxon>
        <taxon>Hexapoda</taxon>
        <taxon>Insecta</taxon>
        <taxon>Pterygota</taxon>
        <taxon>Neoptera</taxon>
        <taxon>Endopterygota</taxon>
        <taxon>Lepidoptera</taxon>
        <taxon>Glossata</taxon>
        <taxon>Ditrysia</taxon>
        <taxon>Noctuoidea</taxon>
        <taxon>Noctuidae</taxon>
        <taxon>Amphipyrinae</taxon>
        <taxon>Spodoptera</taxon>
    </lineage>
</organism>
<gene>
    <name evidence="3" type="primary">LOC111357645</name>
</gene>
<evidence type="ECO:0000313" key="3">
    <source>
        <dbReference type="RefSeq" id="XP_022828194.1"/>
    </source>
</evidence>